<dbReference type="PROSITE" id="PS50189">
    <property type="entry name" value="NTR"/>
    <property type="match status" value="1"/>
</dbReference>
<protein>
    <recommendedName>
        <fullName evidence="2">NTR domain-containing protein</fullName>
    </recommendedName>
</protein>
<accession>A0A2G8LNF4</accession>
<evidence type="ECO:0000259" key="2">
    <source>
        <dbReference type="PROSITE" id="PS50189"/>
    </source>
</evidence>
<sequence>MDRTSATCNSVCHPFVGTIQDKRCSQTYLFTAKVLRPVIPSSNPATTREYLVEVIHIYHGPHDMLPGSVVTIATPRALSACGVLPNIGMKYLLGSNTFIAKTVNAQGQESASKGRNSIVGTIKIRLVCDTFERLTQRVRTFLQRGACQVAIEAV</sequence>
<dbReference type="EMBL" id="MRZV01000024">
    <property type="protein sequence ID" value="PIK61788.1"/>
    <property type="molecule type" value="Genomic_DNA"/>
</dbReference>
<comment type="caution">
    <text evidence="3">The sequence shown here is derived from an EMBL/GenBank/DDBJ whole genome shotgun (WGS) entry which is preliminary data.</text>
</comment>
<dbReference type="InterPro" id="IPR008993">
    <property type="entry name" value="TIMP-like_OB-fold"/>
</dbReference>
<name>A0A2G8LNF4_STIJA</name>
<gene>
    <name evidence="3" type="ORF">BSL78_01243</name>
</gene>
<dbReference type="Proteomes" id="UP000230750">
    <property type="component" value="Unassembled WGS sequence"/>
</dbReference>
<dbReference type="Gene3D" id="2.40.50.120">
    <property type="match status" value="1"/>
</dbReference>
<evidence type="ECO:0000256" key="1">
    <source>
        <dbReference type="ARBA" id="ARBA00023157"/>
    </source>
</evidence>
<evidence type="ECO:0000313" key="3">
    <source>
        <dbReference type="EMBL" id="PIK61788.1"/>
    </source>
</evidence>
<proteinExistence type="predicted"/>
<dbReference type="SUPFAM" id="SSF50242">
    <property type="entry name" value="TIMP-like"/>
    <property type="match status" value="1"/>
</dbReference>
<organism evidence="3 4">
    <name type="scientific">Stichopus japonicus</name>
    <name type="common">Sea cucumber</name>
    <dbReference type="NCBI Taxonomy" id="307972"/>
    <lineage>
        <taxon>Eukaryota</taxon>
        <taxon>Metazoa</taxon>
        <taxon>Echinodermata</taxon>
        <taxon>Eleutherozoa</taxon>
        <taxon>Echinozoa</taxon>
        <taxon>Holothuroidea</taxon>
        <taxon>Aspidochirotacea</taxon>
        <taxon>Aspidochirotida</taxon>
        <taxon>Stichopodidae</taxon>
        <taxon>Apostichopus</taxon>
    </lineage>
</organism>
<reference evidence="3 4" key="1">
    <citation type="journal article" date="2017" name="PLoS Biol.">
        <title>The sea cucumber genome provides insights into morphological evolution and visceral regeneration.</title>
        <authorList>
            <person name="Zhang X."/>
            <person name="Sun L."/>
            <person name="Yuan J."/>
            <person name="Sun Y."/>
            <person name="Gao Y."/>
            <person name="Zhang L."/>
            <person name="Li S."/>
            <person name="Dai H."/>
            <person name="Hamel J.F."/>
            <person name="Liu C."/>
            <person name="Yu Y."/>
            <person name="Liu S."/>
            <person name="Lin W."/>
            <person name="Guo K."/>
            <person name="Jin S."/>
            <person name="Xu P."/>
            <person name="Storey K.B."/>
            <person name="Huan P."/>
            <person name="Zhang T."/>
            <person name="Zhou Y."/>
            <person name="Zhang J."/>
            <person name="Lin C."/>
            <person name="Li X."/>
            <person name="Xing L."/>
            <person name="Huo D."/>
            <person name="Sun M."/>
            <person name="Wang L."/>
            <person name="Mercier A."/>
            <person name="Li F."/>
            <person name="Yang H."/>
            <person name="Xiang J."/>
        </authorList>
    </citation>
    <scope>NUCLEOTIDE SEQUENCE [LARGE SCALE GENOMIC DNA]</scope>
    <source>
        <strain evidence="3">Shaxun</strain>
        <tissue evidence="3">Muscle</tissue>
    </source>
</reference>
<dbReference type="InterPro" id="IPR001134">
    <property type="entry name" value="Netrin_domain"/>
</dbReference>
<dbReference type="AlphaFoldDB" id="A0A2G8LNF4"/>
<keyword evidence="4" id="KW-1185">Reference proteome</keyword>
<dbReference type="OrthoDB" id="10441504at2759"/>
<keyword evidence="1" id="KW-1015">Disulfide bond</keyword>
<feature type="domain" description="NTR" evidence="2">
    <location>
        <begin position="8"/>
        <end position="147"/>
    </location>
</feature>
<evidence type="ECO:0000313" key="4">
    <source>
        <dbReference type="Proteomes" id="UP000230750"/>
    </source>
</evidence>